<feature type="domain" description="Gryzun putative trafficking through Golgi" evidence="2">
    <location>
        <begin position="632"/>
        <end position="1233"/>
    </location>
</feature>
<gene>
    <name evidence="4" type="ORF">KHLLAP_LOCUS5752</name>
</gene>
<comment type="caution">
    <text evidence="4">The sequence shown here is derived from an EMBL/GenBank/DDBJ whole genome shotgun (WGS) entry which is preliminary data.</text>
</comment>
<organism evidence="4 5">
    <name type="scientific">Anthostomella pinea</name>
    <dbReference type="NCBI Taxonomy" id="933095"/>
    <lineage>
        <taxon>Eukaryota</taxon>
        <taxon>Fungi</taxon>
        <taxon>Dikarya</taxon>
        <taxon>Ascomycota</taxon>
        <taxon>Pezizomycotina</taxon>
        <taxon>Sordariomycetes</taxon>
        <taxon>Xylariomycetidae</taxon>
        <taxon>Xylariales</taxon>
        <taxon>Xylariaceae</taxon>
        <taxon>Anthostomella</taxon>
    </lineage>
</organism>
<dbReference type="EMBL" id="CAUWAG010000007">
    <property type="protein sequence ID" value="CAJ2505284.1"/>
    <property type="molecule type" value="Genomic_DNA"/>
</dbReference>
<sequence length="1261" mass="140689">MDEYPSGSLDLNVPFLVVSGLSTSHSKPLLTDPDLRERGILIRSELPPVDSQEAKAVLHHIQEADAANLPWSARDSSKRYRFKVKTIGREFLLPPRRARLPDDVDAPVSGASLHSPFSPLSRGSTLYPDGLIDTRWLEKHQALIPSVCLCFYSLSSDTTLSTLHDNQLKTDINAVKNAISRSGYKCRLAVVILSDQSPSSIGQFQERLDNIRRSSGLDPKTSLFVVPTRRTETELGTAVDSVLIAVFDQAVEYYRDLGRHARKKRARGFAPQPTVPPTTGTSHTLSLQGWNVRYDYKTAVFAEFRQELDVALRSYEQTYDTLVGADVLETIPAWNPRFNDARLLADIVAIRALRCLLLTGQSTAAVRKWQAHRDRMSDLIDRRGRGTQNYGWKAWEARWCTVMANLIEKVKFPELDPSTKVLFRPPEKNLSAERLQPWELLHHPGYWFRAAARHLIERRRMALSMPEDDRKAPDESPRSPLTGNAYKYDTFMCPEPHDELPLTGLGVNHAQLIVDRLTLARAEFQKRQQLRMSAELVLDTCRELGRLKEWKQILELLTPLWRSMSFRTEGWWYITEALSWTLRTAAVEVGQKDLIVAIDWELLNKCFSKRPDWHYDITKSLDGVTMDHRPAITINDDHLASFLQASFVFKNEEGKAGQSCPAQLSIVSNAFPKSAPVVLETIRIDFDGSLRTIHLKHDGSEDQTTTSSSPLHVTRVLLKEAESPSDAISDDDASETASQGVPTALLEAVTNLTLLPGQTRVFEMDVPLREPGDAKASSVQVSINPESFSLRCTMKLREADLVNPWYSQSSSRKKITRMNPQNIRILPRPPKMEVRINMRDQYYANEAVELELEMLNEEDADADTKLEVLLHGPGAPAYTVRVANGEEGSSSGDDKSRRNGVTVGTIRASGTTRAIITFDPVDQPVVYDLTVKAVYHLASDPGTTILQEAAYHLNIVSPFEASYDLLPRLHPEWPSLFDYDNIQDSANEDEVVGRPRGLPQKWSLATRYASFAHEEVLILDLDVKVLATQGSVNCVASKPKPLPPAGLTISPKTIEEAHFDLVAQKLSLDDRSPSTADLAFTIKWRRSSASEVSVNTTTLPLPRFYVTVAEPRVLAGVSYSTSPTPASSTSPSTSMPQLLFFDITIENPSSHFLTFGLIMEPSDEFAFSGAKTTTLNALPVARRSITYRLLPLVRGAWIRPTLVVRDKYFQKVLKIIPTEGMKSDKDGVLVWVPPEEEPDSDADGAATVAEGGKGTAQKSTG</sequence>
<protein>
    <submittedName>
        <fullName evidence="4">Uu.00g126780.m01.CDS01</fullName>
    </submittedName>
</protein>
<evidence type="ECO:0000313" key="5">
    <source>
        <dbReference type="Proteomes" id="UP001295740"/>
    </source>
</evidence>
<dbReference type="AlphaFoldDB" id="A0AAI8VHY5"/>
<dbReference type="Pfam" id="PF07919">
    <property type="entry name" value="Gryzun"/>
    <property type="match status" value="1"/>
</dbReference>
<dbReference type="Proteomes" id="UP001295740">
    <property type="component" value="Unassembled WGS sequence"/>
</dbReference>
<feature type="domain" description="Trafficking protein particle complex subunit 11" evidence="3">
    <location>
        <begin position="337"/>
        <end position="604"/>
    </location>
</feature>
<dbReference type="Pfam" id="PF11817">
    <property type="entry name" value="Foie-gras_1"/>
    <property type="match status" value="1"/>
</dbReference>
<dbReference type="InterPro" id="IPR012880">
    <property type="entry name" value="Gryzun"/>
</dbReference>
<keyword evidence="5" id="KW-1185">Reference proteome</keyword>
<reference evidence="4" key="1">
    <citation type="submission" date="2023-10" db="EMBL/GenBank/DDBJ databases">
        <authorList>
            <person name="Hackl T."/>
        </authorList>
    </citation>
    <scope>NUCLEOTIDE SEQUENCE</scope>
</reference>
<dbReference type="PANTHER" id="PTHR14374">
    <property type="entry name" value="FOIE GRAS"/>
    <property type="match status" value="1"/>
</dbReference>
<evidence type="ECO:0000313" key="4">
    <source>
        <dbReference type="EMBL" id="CAJ2505284.1"/>
    </source>
</evidence>
<proteinExistence type="predicted"/>
<dbReference type="InterPro" id="IPR021773">
    <property type="entry name" value="TPC11"/>
</dbReference>
<evidence type="ECO:0000256" key="1">
    <source>
        <dbReference type="SAM" id="MobiDB-lite"/>
    </source>
</evidence>
<accession>A0AAI8VHY5</accession>
<evidence type="ECO:0000259" key="2">
    <source>
        <dbReference type="Pfam" id="PF07919"/>
    </source>
</evidence>
<name>A0AAI8VHY5_9PEZI</name>
<feature type="region of interest" description="Disordered" evidence="1">
    <location>
        <begin position="1233"/>
        <end position="1261"/>
    </location>
</feature>
<evidence type="ECO:0000259" key="3">
    <source>
        <dbReference type="Pfam" id="PF11817"/>
    </source>
</evidence>
<dbReference type="PANTHER" id="PTHR14374:SF0">
    <property type="entry name" value="TRAFFICKING PROTEIN PARTICLE COMPLEX SUBUNIT 11"/>
    <property type="match status" value="1"/>
</dbReference>